<feature type="transmembrane region" description="Helical" evidence="1">
    <location>
        <begin position="12"/>
        <end position="30"/>
    </location>
</feature>
<dbReference type="Pfam" id="PF01547">
    <property type="entry name" value="SBP_bac_1"/>
    <property type="match status" value="1"/>
</dbReference>
<sequence>MNKKKKKIIRYSVIIGVIVVALAVVVVLYATRDTSALQYNVENRDEMEFNPYITNEERLDNSFLEYGKVLTKYSKNGYTYYSGEPISVDFETVSGSDGSDGSSPLQYLNEVEKYKDGFKYTDGADGSEKVITPEENEGALYVSGTTTTLRFNVSVETAGLYSLSLEYLMLDGRDSDMLINFTIDGKLPFLEASNMSLKRMYGFYDYEYESNKDVVGNQIRPKSQEIYGWQSTVLSNPDGLYKNPYRFYLQRGTHEIVLTFTREAGAIRNIQFIAPVVNPSYEEYKAQNGFSEDAVYQGDAIKKELEVPDYATSLNIRMESDNDYYTSSETNMDPFRVTLFNVFGGEQWGSGGDTVQWSFYVEESGWYELGFRYRSQATYVSSFKEIRIDGAVPFAEMEEYCFPYAEGWTASSLIDENQNPYYFYLEGGQTHTITLINKVGPLRHSLQRIEESMDSISTLVNQIVKITASARTSSGGYVVDKNRDYDLQLYIPTIQEDIKIYVDVFSQCYDDIVTINGGKVTSYASAVKVAEELFRDFDENLEEVAISLNDITNAQTGLSNTMVSIKQQPITVDYMMLAPNGYDYPNVSSNFWQSFYVSAVRFFSSFDNSKYENAGAREGLDTDGMPEIEVYVSRGREHVDIMRNLVSEQFTPDYGIKVNINMVAGSSEGLIMPRYVAGTAPDLAISISPGNVFEFAIRGALVNLDQFESTTYNGTEVKGFYELWEESYYDAAFVPYLYKGNYYGFPETQTWSALFYRTDIFENLGLEPPDTWEDVYNILPTLTNNGYDFCYNYAVGGYTPFLYQYGGDFYDANGMTSGLNTEAAYEAFMEYANLYLQYNFVYAANFYMRFKSGEMPVGIADLTFYQQLNYSAPELNGKWAMLPVPGHKRVIDGEEVVDRSMSGLGTCCIIINKDNVAEENRHYEESWAFLQWWLSDSVQAEYGREVEATFGVASRWNPANKNAAQTLPYTQD</sequence>
<dbReference type="Gene3D" id="3.40.190.10">
    <property type="entry name" value="Periplasmic binding protein-like II"/>
    <property type="match status" value="1"/>
</dbReference>
<gene>
    <name evidence="2" type="ORF">IAD50_04035</name>
</gene>
<dbReference type="Gene3D" id="2.60.120.260">
    <property type="entry name" value="Galactose-binding domain-like"/>
    <property type="match status" value="2"/>
</dbReference>
<dbReference type="PANTHER" id="PTHR43649">
    <property type="entry name" value="ARABINOSE-BINDING PROTEIN-RELATED"/>
    <property type="match status" value="1"/>
</dbReference>
<keyword evidence="1" id="KW-0812">Transmembrane</keyword>
<evidence type="ECO:0000313" key="2">
    <source>
        <dbReference type="EMBL" id="HIU29450.1"/>
    </source>
</evidence>
<comment type="caution">
    <text evidence="2">The sequence shown here is derived from an EMBL/GenBank/DDBJ whole genome shotgun (WGS) entry which is preliminary data.</text>
</comment>
<protein>
    <submittedName>
        <fullName evidence="2">Extracellular solute-binding protein</fullName>
    </submittedName>
</protein>
<dbReference type="InterPro" id="IPR050490">
    <property type="entry name" value="Bact_solute-bd_prot1"/>
</dbReference>
<accession>A0A9D1L9S8</accession>
<organism evidence="2 3">
    <name type="scientific">Candidatus Egerieisoma faecipullorum</name>
    <dbReference type="NCBI Taxonomy" id="2840963"/>
    <lineage>
        <taxon>Bacteria</taxon>
        <taxon>Bacillati</taxon>
        <taxon>Bacillota</taxon>
        <taxon>Clostridia</taxon>
        <taxon>Eubacteriales</taxon>
        <taxon>Clostridiaceae</taxon>
        <taxon>Clostridiaceae incertae sedis</taxon>
        <taxon>Candidatus Egerieisoma</taxon>
    </lineage>
</organism>
<reference evidence="2" key="2">
    <citation type="journal article" date="2021" name="PeerJ">
        <title>Extensive microbial diversity within the chicken gut microbiome revealed by metagenomics and culture.</title>
        <authorList>
            <person name="Gilroy R."/>
            <person name="Ravi A."/>
            <person name="Getino M."/>
            <person name="Pursley I."/>
            <person name="Horton D.L."/>
            <person name="Alikhan N.F."/>
            <person name="Baker D."/>
            <person name="Gharbi K."/>
            <person name="Hall N."/>
            <person name="Watson M."/>
            <person name="Adriaenssens E.M."/>
            <person name="Foster-Nyarko E."/>
            <person name="Jarju S."/>
            <person name="Secka A."/>
            <person name="Antonio M."/>
            <person name="Oren A."/>
            <person name="Chaudhuri R.R."/>
            <person name="La Ragione R."/>
            <person name="Hildebrand F."/>
            <person name="Pallen M.J."/>
        </authorList>
    </citation>
    <scope>NUCLEOTIDE SEQUENCE</scope>
    <source>
        <strain evidence="2">CHK195-4489</strain>
    </source>
</reference>
<dbReference type="AlphaFoldDB" id="A0A9D1L9S8"/>
<dbReference type="Proteomes" id="UP000824089">
    <property type="component" value="Unassembled WGS sequence"/>
</dbReference>
<evidence type="ECO:0000313" key="3">
    <source>
        <dbReference type="Proteomes" id="UP000824089"/>
    </source>
</evidence>
<dbReference type="EMBL" id="DVMM01000082">
    <property type="protein sequence ID" value="HIU29450.1"/>
    <property type="molecule type" value="Genomic_DNA"/>
</dbReference>
<keyword evidence="1" id="KW-1133">Transmembrane helix</keyword>
<name>A0A9D1L9S8_9CLOT</name>
<reference evidence="2" key="1">
    <citation type="submission" date="2020-10" db="EMBL/GenBank/DDBJ databases">
        <authorList>
            <person name="Gilroy R."/>
        </authorList>
    </citation>
    <scope>NUCLEOTIDE SEQUENCE</scope>
    <source>
        <strain evidence="2">CHK195-4489</strain>
    </source>
</reference>
<dbReference type="SUPFAM" id="SSF53850">
    <property type="entry name" value="Periplasmic binding protein-like II"/>
    <property type="match status" value="1"/>
</dbReference>
<dbReference type="InterPro" id="IPR006059">
    <property type="entry name" value="SBP"/>
</dbReference>
<evidence type="ECO:0000256" key="1">
    <source>
        <dbReference type="SAM" id="Phobius"/>
    </source>
</evidence>
<dbReference type="PANTHER" id="PTHR43649:SF27">
    <property type="entry name" value="EXTRACELLULAR SOLUTE-BINDING PROTEIN FAMILY 1"/>
    <property type="match status" value="1"/>
</dbReference>
<keyword evidence="1" id="KW-0472">Membrane</keyword>
<proteinExistence type="predicted"/>